<name>A0AAV3UNL7_9EURY</name>
<organism evidence="1 2">
    <name type="scientific">Haladaptatus pallidirubidus</name>
    <dbReference type="NCBI Taxonomy" id="1008152"/>
    <lineage>
        <taxon>Archaea</taxon>
        <taxon>Methanobacteriati</taxon>
        <taxon>Methanobacteriota</taxon>
        <taxon>Stenosarchaea group</taxon>
        <taxon>Halobacteria</taxon>
        <taxon>Halobacteriales</taxon>
        <taxon>Haladaptataceae</taxon>
        <taxon>Haladaptatus</taxon>
    </lineage>
</organism>
<evidence type="ECO:0000313" key="2">
    <source>
        <dbReference type="Proteomes" id="UP001501729"/>
    </source>
</evidence>
<accession>A0AAV3UNL7</accession>
<dbReference type="Proteomes" id="UP001501729">
    <property type="component" value="Unassembled WGS sequence"/>
</dbReference>
<reference evidence="1 2" key="1">
    <citation type="journal article" date="2019" name="Int. J. Syst. Evol. Microbiol.">
        <title>The Global Catalogue of Microorganisms (GCM) 10K type strain sequencing project: providing services to taxonomists for standard genome sequencing and annotation.</title>
        <authorList>
            <consortium name="The Broad Institute Genomics Platform"/>
            <consortium name="The Broad Institute Genome Sequencing Center for Infectious Disease"/>
            <person name="Wu L."/>
            <person name="Ma J."/>
        </authorList>
    </citation>
    <scope>NUCLEOTIDE SEQUENCE [LARGE SCALE GENOMIC DNA]</scope>
    <source>
        <strain evidence="1 2">JCM 17504</strain>
    </source>
</reference>
<comment type="caution">
    <text evidence="1">The sequence shown here is derived from an EMBL/GenBank/DDBJ whole genome shotgun (WGS) entry which is preliminary data.</text>
</comment>
<dbReference type="GeneID" id="68615742"/>
<gene>
    <name evidence="1" type="ORF">GCM10025751_47510</name>
</gene>
<sequence length="59" mass="6838">MPDTSQYCERFKLPNWWVICEECGGRFSRYQRSKVVKQPEKYSCGDCGGALRVEEAADE</sequence>
<dbReference type="AlphaFoldDB" id="A0AAV3UNL7"/>
<dbReference type="RefSeq" id="WP_227777059.1">
    <property type="nucleotide sequence ID" value="NZ_BAABKX010000019.1"/>
</dbReference>
<keyword evidence="2" id="KW-1185">Reference proteome</keyword>
<dbReference type="EMBL" id="BAABKX010000019">
    <property type="protein sequence ID" value="GAA5061345.1"/>
    <property type="molecule type" value="Genomic_DNA"/>
</dbReference>
<evidence type="ECO:0000313" key="1">
    <source>
        <dbReference type="EMBL" id="GAA5061345.1"/>
    </source>
</evidence>
<proteinExistence type="predicted"/>
<protein>
    <submittedName>
        <fullName evidence="1">Uncharacterized protein</fullName>
    </submittedName>
</protein>